<protein>
    <submittedName>
        <fullName evidence="1">Uncharacterized protein</fullName>
    </submittedName>
</protein>
<sequence length="34" mass="3457">MMILSSARGASGFESIADDRATVGSSIIGEGIRT</sequence>
<evidence type="ECO:0000313" key="1">
    <source>
        <dbReference type="EMBL" id="MBB5398429.1"/>
    </source>
</evidence>
<dbReference type="EMBL" id="JACHDE010000001">
    <property type="protein sequence ID" value="MBB5398429.1"/>
    <property type="molecule type" value="Genomic_DNA"/>
</dbReference>
<comment type="caution">
    <text evidence="1">The sequence shown here is derived from an EMBL/GenBank/DDBJ whole genome shotgun (WGS) entry which is preliminary data.</text>
</comment>
<dbReference type="AlphaFoldDB" id="A0A7W8NYZ2"/>
<accession>A0A7W8NYZ2</accession>
<reference evidence="1 2" key="1">
    <citation type="submission" date="2020-08" db="EMBL/GenBank/DDBJ databases">
        <title>Genomic Encyclopedia of Type Strains, Phase IV (KMG-V): Genome sequencing to study the core and pangenomes of soil and plant-associated prokaryotes.</title>
        <authorList>
            <person name="Whitman W."/>
        </authorList>
    </citation>
    <scope>NUCLEOTIDE SEQUENCE [LARGE SCALE GENOMIC DNA]</scope>
    <source>
        <strain evidence="1 2">JPY162</strain>
    </source>
</reference>
<gene>
    <name evidence="1" type="ORF">HDG41_000465</name>
</gene>
<dbReference type="Proteomes" id="UP000592820">
    <property type="component" value="Unassembled WGS sequence"/>
</dbReference>
<name>A0A7W8NYZ2_9BURK</name>
<organism evidence="1 2">
    <name type="scientific">Paraburkholderia youngii</name>
    <dbReference type="NCBI Taxonomy" id="2782701"/>
    <lineage>
        <taxon>Bacteria</taxon>
        <taxon>Pseudomonadati</taxon>
        <taxon>Pseudomonadota</taxon>
        <taxon>Betaproteobacteria</taxon>
        <taxon>Burkholderiales</taxon>
        <taxon>Burkholderiaceae</taxon>
        <taxon>Paraburkholderia</taxon>
    </lineage>
</organism>
<evidence type="ECO:0000313" key="2">
    <source>
        <dbReference type="Proteomes" id="UP000592820"/>
    </source>
</evidence>
<proteinExistence type="predicted"/>